<accession>A0AAV7M3S6</accession>
<dbReference type="AlphaFoldDB" id="A0AAV7M3S6"/>
<comment type="caution">
    <text evidence="2">The sequence shown here is derived from an EMBL/GenBank/DDBJ whole genome shotgun (WGS) entry which is preliminary data.</text>
</comment>
<evidence type="ECO:0000256" key="1">
    <source>
        <dbReference type="SAM" id="MobiDB-lite"/>
    </source>
</evidence>
<proteinExistence type="predicted"/>
<feature type="region of interest" description="Disordered" evidence="1">
    <location>
        <begin position="1"/>
        <end position="37"/>
    </location>
</feature>
<organism evidence="2 3">
    <name type="scientific">Pleurodeles waltl</name>
    <name type="common">Iberian ribbed newt</name>
    <dbReference type="NCBI Taxonomy" id="8319"/>
    <lineage>
        <taxon>Eukaryota</taxon>
        <taxon>Metazoa</taxon>
        <taxon>Chordata</taxon>
        <taxon>Craniata</taxon>
        <taxon>Vertebrata</taxon>
        <taxon>Euteleostomi</taxon>
        <taxon>Amphibia</taxon>
        <taxon>Batrachia</taxon>
        <taxon>Caudata</taxon>
        <taxon>Salamandroidea</taxon>
        <taxon>Salamandridae</taxon>
        <taxon>Pleurodelinae</taxon>
        <taxon>Pleurodeles</taxon>
    </lineage>
</organism>
<gene>
    <name evidence="2" type="ORF">NDU88_003572</name>
</gene>
<protein>
    <submittedName>
        <fullName evidence="2">Uncharacterized protein</fullName>
    </submittedName>
</protein>
<name>A0AAV7M3S6_PLEWA</name>
<evidence type="ECO:0000313" key="3">
    <source>
        <dbReference type="Proteomes" id="UP001066276"/>
    </source>
</evidence>
<dbReference type="Proteomes" id="UP001066276">
    <property type="component" value="Chromosome 10"/>
</dbReference>
<keyword evidence="3" id="KW-1185">Reference proteome</keyword>
<dbReference type="EMBL" id="JANPWB010000014">
    <property type="protein sequence ID" value="KAJ1098461.1"/>
    <property type="molecule type" value="Genomic_DNA"/>
</dbReference>
<reference evidence="2" key="1">
    <citation type="journal article" date="2022" name="bioRxiv">
        <title>Sequencing and chromosome-scale assembly of the giantPleurodeles waltlgenome.</title>
        <authorList>
            <person name="Brown T."/>
            <person name="Elewa A."/>
            <person name="Iarovenko S."/>
            <person name="Subramanian E."/>
            <person name="Araus A.J."/>
            <person name="Petzold A."/>
            <person name="Susuki M."/>
            <person name="Suzuki K.-i.T."/>
            <person name="Hayashi T."/>
            <person name="Toyoda A."/>
            <person name="Oliveira C."/>
            <person name="Osipova E."/>
            <person name="Leigh N.D."/>
            <person name="Simon A."/>
            <person name="Yun M.H."/>
        </authorList>
    </citation>
    <scope>NUCLEOTIDE SEQUENCE</scope>
    <source>
        <strain evidence="2">20211129_DDA</strain>
        <tissue evidence="2">Liver</tissue>
    </source>
</reference>
<sequence length="204" mass="22500">MPPGPTRFQEGPAGPARIHHRPPGGPRGPLATPRPPGVLLRLPGEQWLQESHAARVPRVGEPVSATCDPHSRGPALLRADAEGRLPVPMGPDTTARRSTQLLCPLKWRQISRARRRALSARVRHVRRLGHAPPPESFALICDDKAQRDHKEQDAGSDEDVLQLPHDGEELHQCGVVGVQRLIVDVSALFKPNQREDDRLYVLSL</sequence>
<evidence type="ECO:0000313" key="2">
    <source>
        <dbReference type="EMBL" id="KAJ1098461.1"/>
    </source>
</evidence>